<dbReference type="Pfam" id="PF03129">
    <property type="entry name" value="HGTP_anticodon"/>
    <property type="match status" value="1"/>
</dbReference>
<evidence type="ECO:0000256" key="6">
    <source>
        <dbReference type="ARBA" id="ARBA00022598"/>
    </source>
</evidence>
<dbReference type="PROSITE" id="PS51185">
    <property type="entry name" value="WHEP_TRS_2"/>
    <property type="match status" value="1"/>
</dbReference>
<feature type="domain" description="WHEP-TRS" evidence="15">
    <location>
        <begin position="7"/>
        <end position="64"/>
    </location>
</feature>
<dbReference type="GO" id="GO:0005524">
    <property type="term" value="F:ATP binding"/>
    <property type="evidence" value="ECO:0007669"/>
    <property type="project" value="UniProtKB-KW"/>
</dbReference>
<organism evidence="16 17">
    <name type="scientific">Caulochytrium protostelioides</name>
    <dbReference type="NCBI Taxonomy" id="1555241"/>
    <lineage>
        <taxon>Eukaryota</taxon>
        <taxon>Fungi</taxon>
        <taxon>Fungi incertae sedis</taxon>
        <taxon>Chytridiomycota</taxon>
        <taxon>Chytridiomycota incertae sedis</taxon>
        <taxon>Chytridiomycetes</taxon>
        <taxon>Caulochytriales</taxon>
        <taxon>Caulochytriaceae</taxon>
        <taxon>Caulochytrium</taxon>
    </lineage>
</organism>
<dbReference type="GO" id="GO:0005739">
    <property type="term" value="C:mitochondrion"/>
    <property type="evidence" value="ECO:0007669"/>
    <property type="project" value="TreeGrafter"/>
</dbReference>
<dbReference type="GO" id="GO:0004820">
    <property type="term" value="F:glycine-tRNA ligase activity"/>
    <property type="evidence" value="ECO:0007669"/>
    <property type="project" value="UniProtKB-EC"/>
</dbReference>
<dbReference type="CDD" id="cd00774">
    <property type="entry name" value="GlyRS-like_core"/>
    <property type="match status" value="1"/>
</dbReference>
<dbReference type="FunFam" id="3.30.930.10:FF:000010">
    <property type="entry name" value="Glycyl-tRNA synthetase 1"/>
    <property type="match status" value="1"/>
</dbReference>
<accession>A0A4P9WZM1</accession>
<dbReference type="InterPro" id="IPR000738">
    <property type="entry name" value="WHEP-TRS_dom"/>
</dbReference>
<dbReference type="Gene3D" id="3.30.930.10">
    <property type="entry name" value="Bira Bifunctional Protein, Domain 2"/>
    <property type="match status" value="2"/>
</dbReference>
<dbReference type="GO" id="GO:0016740">
    <property type="term" value="F:transferase activity"/>
    <property type="evidence" value="ECO:0007669"/>
    <property type="project" value="UniProtKB-KW"/>
</dbReference>
<keyword evidence="7" id="KW-0808">Transferase</keyword>
<dbReference type="InterPro" id="IPR004154">
    <property type="entry name" value="Anticodon-bd"/>
</dbReference>
<keyword evidence="11" id="KW-0030">Aminoacyl-tRNA synthetase</keyword>
<dbReference type="InterPro" id="IPR002314">
    <property type="entry name" value="aa-tRNA-synt_IIb"/>
</dbReference>
<keyword evidence="17" id="KW-1185">Reference proteome</keyword>
<keyword evidence="10" id="KW-0648">Protein biosynthesis</keyword>
<name>A0A4P9WZM1_9FUNG</name>
<keyword evidence="6" id="KW-0436">Ligase</keyword>
<dbReference type="FunFam" id="3.30.930.10:FF:000158">
    <property type="entry name" value="Glycyl-tRNA synthetase"/>
    <property type="match status" value="1"/>
</dbReference>
<dbReference type="InterPro" id="IPR002315">
    <property type="entry name" value="tRNA-synt_gly"/>
</dbReference>
<evidence type="ECO:0000256" key="12">
    <source>
        <dbReference type="ARBA" id="ARBA00030057"/>
    </source>
</evidence>
<dbReference type="InterPro" id="IPR036621">
    <property type="entry name" value="Anticodon-bd_dom_sf"/>
</dbReference>
<dbReference type="OrthoDB" id="57698at2759"/>
<dbReference type="Pfam" id="PF00587">
    <property type="entry name" value="tRNA-synt_2b"/>
    <property type="match status" value="1"/>
</dbReference>
<evidence type="ECO:0000313" key="17">
    <source>
        <dbReference type="Proteomes" id="UP000274922"/>
    </source>
</evidence>
<dbReference type="Gene3D" id="3.40.50.800">
    <property type="entry name" value="Anticodon-binding domain"/>
    <property type="match status" value="1"/>
</dbReference>
<evidence type="ECO:0000256" key="4">
    <source>
        <dbReference type="ARBA" id="ARBA00012829"/>
    </source>
</evidence>
<dbReference type="Gene3D" id="1.10.287.10">
    <property type="entry name" value="S15/NS1, RNA-binding"/>
    <property type="match status" value="1"/>
</dbReference>
<reference evidence="17" key="1">
    <citation type="journal article" date="2018" name="Nat. Microbiol.">
        <title>Leveraging single-cell genomics to expand the fungal tree of life.</title>
        <authorList>
            <person name="Ahrendt S.R."/>
            <person name="Quandt C.A."/>
            <person name="Ciobanu D."/>
            <person name="Clum A."/>
            <person name="Salamov A."/>
            <person name="Andreopoulos B."/>
            <person name="Cheng J.F."/>
            <person name="Woyke T."/>
            <person name="Pelin A."/>
            <person name="Henrissat B."/>
            <person name="Reynolds N.K."/>
            <person name="Benny G.L."/>
            <person name="Smith M.E."/>
            <person name="James T.Y."/>
            <person name="Grigoriev I.V."/>
        </authorList>
    </citation>
    <scope>NUCLEOTIDE SEQUENCE [LARGE SCALE GENOMIC DNA]</scope>
    <source>
        <strain evidence="17">ATCC 52028</strain>
    </source>
</reference>
<comment type="subunit">
    <text evidence="3">Homodimer.</text>
</comment>
<dbReference type="AlphaFoldDB" id="A0A4P9WZM1"/>
<keyword evidence="13" id="KW-0175">Coiled coil</keyword>
<dbReference type="GO" id="GO:0070150">
    <property type="term" value="P:mitochondrial glycyl-tRNA aminoacylation"/>
    <property type="evidence" value="ECO:0007669"/>
    <property type="project" value="TreeGrafter"/>
</dbReference>
<evidence type="ECO:0000256" key="3">
    <source>
        <dbReference type="ARBA" id="ARBA00011738"/>
    </source>
</evidence>
<evidence type="ECO:0000256" key="8">
    <source>
        <dbReference type="ARBA" id="ARBA00022741"/>
    </source>
</evidence>
<dbReference type="InterPro" id="IPR045864">
    <property type="entry name" value="aa-tRNA-synth_II/BPL/LPL"/>
</dbReference>
<evidence type="ECO:0000256" key="11">
    <source>
        <dbReference type="ARBA" id="ARBA00023146"/>
    </source>
</evidence>
<feature type="coiled-coil region" evidence="13">
    <location>
        <begin position="1"/>
        <end position="63"/>
    </location>
</feature>
<evidence type="ECO:0000256" key="7">
    <source>
        <dbReference type="ARBA" id="ARBA00022679"/>
    </source>
</evidence>
<comment type="similarity">
    <text evidence="2">Belongs to the class-II aminoacyl-tRNA synthetase family.</text>
</comment>
<gene>
    <name evidence="16" type="ORF">CXG81DRAFT_28226</name>
</gene>
<dbReference type="SUPFAM" id="SSF55681">
    <property type="entry name" value="Class II aaRS and biotin synthetases"/>
    <property type="match status" value="1"/>
</dbReference>
<evidence type="ECO:0000256" key="13">
    <source>
        <dbReference type="SAM" id="Coils"/>
    </source>
</evidence>
<dbReference type="SUPFAM" id="SSF52954">
    <property type="entry name" value="Class II aaRS ABD-related"/>
    <property type="match status" value="1"/>
</dbReference>
<dbReference type="InterPro" id="IPR027031">
    <property type="entry name" value="Gly-tRNA_synthase/POLG2"/>
</dbReference>
<evidence type="ECO:0000256" key="2">
    <source>
        <dbReference type="ARBA" id="ARBA00008226"/>
    </source>
</evidence>
<dbReference type="PRINTS" id="PR01043">
    <property type="entry name" value="TRNASYNTHGLY"/>
</dbReference>
<dbReference type="FunFam" id="3.40.50.800:FF:000004">
    <property type="entry name" value="Glycine--tRNA ligase 2"/>
    <property type="match status" value="1"/>
</dbReference>
<dbReference type="CDD" id="cd00858">
    <property type="entry name" value="GlyRS_anticodon"/>
    <property type="match status" value="1"/>
</dbReference>
<evidence type="ECO:0000259" key="15">
    <source>
        <dbReference type="PROSITE" id="PS51185"/>
    </source>
</evidence>
<protein>
    <recommendedName>
        <fullName evidence="4">glycine--tRNA ligase</fullName>
        <ecNumber evidence="4">6.1.1.14</ecNumber>
    </recommendedName>
    <alternativeName>
        <fullName evidence="12">Diadenosine tetraphosphate synthetase</fullName>
    </alternativeName>
</protein>
<comment type="subcellular location">
    <subcellularLocation>
        <location evidence="1">Cytoplasm</location>
    </subcellularLocation>
</comment>
<evidence type="ECO:0000256" key="9">
    <source>
        <dbReference type="ARBA" id="ARBA00022840"/>
    </source>
</evidence>
<evidence type="ECO:0000256" key="10">
    <source>
        <dbReference type="ARBA" id="ARBA00022917"/>
    </source>
</evidence>
<feature type="domain" description="Aminoacyl-transfer RNA synthetases class-II family profile" evidence="14">
    <location>
        <begin position="278"/>
        <end position="589"/>
    </location>
</feature>
<dbReference type="NCBIfam" id="NF003211">
    <property type="entry name" value="PRK04173.1"/>
    <property type="match status" value="1"/>
</dbReference>
<dbReference type="Proteomes" id="UP000274922">
    <property type="component" value="Unassembled WGS sequence"/>
</dbReference>
<keyword evidence="9" id="KW-0067">ATP-binding</keyword>
<evidence type="ECO:0000256" key="1">
    <source>
        <dbReference type="ARBA" id="ARBA00004496"/>
    </source>
</evidence>
<proteinExistence type="inferred from homology"/>
<dbReference type="InterPro" id="IPR033731">
    <property type="entry name" value="GlyRS-like_core"/>
</dbReference>
<dbReference type="PANTHER" id="PTHR10745:SF0">
    <property type="entry name" value="GLYCINE--TRNA LIGASE"/>
    <property type="match status" value="1"/>
</dbReference>
<dbReference type="PROSITE" id="PS50862">
    <property type="entry name" value="AA_TRNA_LIGASE_II"/>
    <property type="match status" value="1"/>
</dbReference>
<keyword evidence="5" id="KW-0963">Cytoplasm</keyword>
<dbReference type="EC" id="6.1.1.14" evidence="4"/>
<dbReference type="STRING" id="1555241.A0A4P9WZM1"/>
<dbReference type="NCBIfam" id="TIGR00389">
    <property type="entry name" value="glyS_dimeric"/>
    <property type="match status" value="1"/>
</dbReference>
<dbReference type="Gene3D" id="3.30.40.230">
    <property type="match status" value="1"/>
</dbReference>
<dbReference type="EMBL" id="ML014334">
    <property type="protein sequence ID" value="RKO98984.1"/>
    <property type="molecule type" value="Genomic_DNA"/>
</dbReference>
<evidence type="ECO:0000259" key="14">
    <source>
        <dbReference type="PROSITE" id="PS50862"/>
    </source>
</evidence>
<evidence type="ECO:0000313" key="16">
    <source>
        <dbReference type="EMBL" id="RKO98984.1"/>
    </source>
</evidence>
<sequence>MEQMREAVTALERQVAAQAEVVKQQKAAAPGDKAAWQPAVDALLALKKDLTAAQKKLADSLAESSGAAAAPAFDRAALESMLFSRFFFAPAFGIYGGVRGLYDYGPPGTSLQTNILHIWRQHFVLEEDMLEIDTTNLTPAEVLKTSGHVERFADYMVKDPSNGVIYRADHLVKDVLKARLDGHQLALQAKLAPVAPAKKGGAKGDAAKPPPQELNAETIARYETILDTLDNYVGDALTKLMADENICALDTNVRVTDPELFNLMFSTQIGPTGNNVGYLRPETAQGHFLNFKNLYQYNQESMPFASASIGRSFRNEISPRQGLLRVREFTMAEIEHFVDPLKKDHPRFHEVADLSLPLWSADAQMNGQPIVQCTVRDAVALGLINNQTLAYFVARIYLFLVKIGIDPQRIRMRQHMANEMAHYAQGCWDAEIQSSYGWIECVGCADRSAYDLSAHSARTKERLVAREMLAEPIVKTAWMMDINKAKLGPAFKGDAKHVLAYFEGLKSCTSGEWDEAALLRLKAQLDADHQAEIVAPNGKTYTVTEAMIAVRQETTKVTVREFVPNVIEPSFGIGRILYSLLEHSYYVRPGADSQRRVLSFPPAVAPIKALVVPLSKSTEFEPFVRELTAALRVRGLASRVDDSSGSIGRRYARNDELGTPFGLTVDFQTLKDQSITLRERDSTRQLRVPSIGAAVDAVADLVHGRKTWAEVAAVFPEFVGQDLD</sequence>
<dbReference type="PANTHER" id="PTHR10745">
    <property type="entry name" value="GLYCYL-TRNA SYNTHETASE/DNA POLYMERASE SUBUNIT GAMMA-2"/>
    <property type="match status" value="1"/>
</dbReference>
<keyword evidence="8" id="KW-0547">Nucleotide-binding</keyword>
<evidence type="ECO:0000256" key="5">
    <source>
        <dbReference type="ARBA" id="ARBA00022490"/>
    </source>
</evidence>
<dbReference type="InterPro" id="IPR006195">
    <property type="entry name" value="aa-tRNA-synth_II"/>
</dbReference>